<name>A0A7H9CFG1_9BACT</name>
<dbReference type="InterPro" id="IPR003679">
    <property type="entry name" value="Amioglycoside_AcTrfase"/>
</dbReference>
<reference evidence="3 4" key="1">
    <citation type="submission" date="2020-02" db="EMBL/GenBank/DDBJ databases">
        <title>Complete genome sequence of the novel Campylobacter species Candidatus Campylobacter infans.</title>
        <authorList>
            <person name="Duim B."/>
            <person name="Zomer A."/>
            <person name="van der Graaf L."/>
            <person name="Wagenaar J."/>
        </authorList>
    </citation>
    <scope>NUCLEOTIDE SEQUENCE [LARGE SCALE GENOMIC DNA]</scope>
    <source>
        <strain evidence="3 4">19S00001</strain>
    </source>
</reference>
<evidence type="ECO:0000313" key="4">
    <source>
        <dbReference type="Proteomes" id="UP000509414"/>
    </source>
</evidence>
<dbReference type="EC" id="2.3.1.-" evidence="2"/>
<comment type="catalytic activity">
    <reaction evidence="2">
        <text>a 2-deoxystreptamine antibiotic + acetyl-CoA = an N(3)-acetyl-2-deoxystreptamine antibiotic + CoA + H(+)</text>
        <dbReference type="Rhea" id="RHEA:12665"/>
        <dbReference type="ChEBI" id="CHEBI:15378"/>
        <dbReference type="ChEBI" id="CHEBI:57287"/>
        <dbReference type="ChEBI" id="CHEBI:57288"/>
        <dbReference type="ChEBI" id="CHEBI:57921"/>
        <dbReference type="ChEBI" id="CHEBI:77452"/>
        <dbReference type="EC" id="2.3.1.81"/>
    </reaction>
</comment>
<protein>
    <recommendedName>
        <fullName evidence="1 2">Aminoglycoside N(3)-acetyltransferase</fullName>
        <ecNumber evidence="2">2.3.1.-</ecNumber>
    </recommendedName>
</protein>
<keyword evidence="2 3" id="KW-0808">Transferase</keyword>
<dbReference type="AlphaFoldDB" id="A0A7H9CFG1"/>
<proteinExistence type="inferred from homology"/>
<accession>A0A7H9CFG1</accession>
<gene>
    <name evidence="3" type="ORF">CINF_0140</name>
</gene>
<dbReference type="Proteomes" id="UP000509414">
    <property type="component" value="Chromosome"/>
</dbReference>
<keyword evidence="2" id="KW-0012">Acyltransferase</keyword>
<dbReference type="InterPro" id="IPR028345">
    <property type="entry name" value="Antibiotic_NAT-like"/>
</dbReference>
<evidence type="ECO:0000256" key="2">
    <source>
        <dbReference type="RuleBase" id="RU365031"/>
    </source>
</evidence>
<organism evidence="3 4">
    <name type="scientific">Candidatus Campylobacter infans</name>
    <dbReference type="NCBI Taxonomy" id="2561898"/>
    <lineage>
        <taxon>Bacteria</taxon>
        <taxon>Pseudomonadati</taxon>
        <taxon>Campylobacterota</taxon>
        <taxon>Epsilonproteobacteria</taxon>
        <taxon>Campylobacterales</taxon>
        <taxon>Campylobacteraceae</taxon>
        <taxon>Campylobacter</taxon>
    </lineage>
</organism>
<comment type="similarity">
    <text evidence="2">Belongs to the antibiotic N-acetyltransferase family.</text>
</comment>
<dbReference type="GO" id="GO:0046353">
    <property type="term" value="F:aminoglycoside 3-N-acetyltransferase activity"/>
    <property type="evidence" value="ECO:0007669"/>
    <property type="project" value="UniProtKB-EC"/>
</dbReference>
<dbReference type="KEGG" id="cinf:CINF_0140"/>
<dbReference type="GO" id="GO:0046677">
    <property type="term" value="P:response to antibiotic"/>
    <property type="evidence" value="ECO:0007669"/>
    <property type="project" value="UniProtKB-KW"/>
</dbReference>
<dbReference type="RefSeq" id="WP_179975372.1">
    <property type="nucleotide sequence ID" value="NZ_CP049075.1"/>
</dbReference>
<dbReference type="SUPFAM" id="SSF110710">
    <property type="entry name" value="TTHA0583/YokD-like"/>
    <property type="match status" value="1"/>
</dbReference>
<dbReference type="Pfam" id="PF02522">
    <property type="entry name" value="Antibiotic_NAT"/>
    <property type="match status" value="1"/>
</dbReference>
<keyword evidence="2" id="KW-0046">Antibiotic resistance</keyword>
<sequence>MSDYKIKDLEQILTKNINAHTDIAFVAGDLGVAGSFDSKNKFDLLNAINASIFKASNDNATIMTQTMSFQICNTNTPFERYTPSNLGAFGNFLLNTPNSVRSLHPFASYTALGKNAQICNTSTPHAYGIASPYHNMLEFDKILMISIGMRPNLTCSLIHHVEFVMNVPYRYIKEFYHPIKINDEISYKNFYLQVLYEPYRKLTRDENVKIFKYFTQVYKQSVREFNLGKSAVFVYDYKAFYKACVELFSKDIYAWMKQEPQEKPYRI</sequence>
<evidence type="ECO:0000313" key="3">
    <source>
        <dbReference type="EMBL" id="QLI04692.1"/>
    </source>
</evidence>
<evidence type="ECO:0000256" key="1">
    <source>
        <dbReference type="ARBA" id="ARBA00012882"/>
    </source>
</evidence>
<dbReference type="EMBL" id="CP049075">
    <property type="protein sequence ID" value="QLI04692.1"/>
    <property type="molecule type" value="Genomic_DNA"/>
</dbReference>
<keyword evidence="4" id="KW-1185">Reference proteome</keyword>